<dbReference type="InterPro" id="IPR036388">
    <property type="entry name" value="WH-like_DNA-bd_sf"/>
</dbReference>
<protein>
    <submittedName>
        <fullName evidence="6">BTAD domain-containing putative transcriptional regulator</fullName>
    </submittedName>
</protein>
<proteinExistence type="inferred from homology"/>
<accession>A0ABP5CYN0</accession>
<comment type="similarity">
    <text evidence="1">Belongs to the AfsR/DnrI/RedD regulatory family.</text>
</comment>
<dbReference type="InterPro" id="IPR011990">
    <property type="entry name" value="TPR-like_helical_dom_sf"/>
</dbReference>
<gene>
    <name evidence="6" type="ORF">GCM10009754_51650</name>
</gene>
<evidence type="ECO:0000313" key="6">
    <source>
        <dbReference type="EMBL" id="GAA1971185.1"/>
    </source>
</evidence>
<dbReference type="SUPFAM" id="SSF52540">
    <property type="entry name" value="P-loop containing nucleoside triphosphate hydrolases"/>
    <property type="match status" value="1"/>
</dbReference>
<evidence type="ECO:0000313" key="7">
    <source>
        <dbReference type="Proteomes" id="UP001501116"/>
    </source>
</evidence>
<dbReference type="CDD" id="cd15831">
    <property type="entry name" value="BTAD"/>
    <property type="match status" value="1"/>
</dbReference>
<keyword evidence="7" id="KW-1185">Reference proteome</keyword>
<evidence type="ECO:0000256" key="2">
    <source>
        <dbReference type="ARBA" id="ARBA00023125"/>
    </source>
</evidence>
<name>A0ABP5CYN0_9PSEU</name>
<comment type="caution">
    <text evidence="6">The sequence shown here is derived from an EMBL/GenBank/DDBJ whole genome shotgun (WGS) entry which is preliminary data.</text>
</comment>
<keyword evidence="2 3" id="KW-0238">DNA-binding</keyword>
<dbReference type="Gene3D" id="1.25.40.10">
    <property type="entry name" value="Tetratricopeptide repeat domain"/>
    <property type="match status" value="2"/>
</dbReference>
<dbReference type="RefSeq" id="WP_344423974.1">
    <property type="nucleotide sequence ID" value="NZ_BAAANN010000021.1"/>
</dbReference>
<dbReference type="SUPFAM" id="SSF46894">
    <property type="entry name" value="C-terminal effector domain of the bipartite response regulators"/>
    <property type="match status" value="1"/>
</dbReference>
<dbReference type="SMART" id="SM01043">
    <property type="entry name" value="BTAD"/>
    <property type="match status" value="1"/>
</dbReference>
<dbReference type="PANTHER" id="PTHR47691">
    <property type="entry name" value="REGULATOR-RELATED"/>
    <property type="match status" value="1"/>
</dbReference>
<organism evidence="6 7">
    <name type="scientific">Amycolatopsis minnesotensis</name>
    <dbReference type="NCBI Taxonomy" id="337894"/>
    <lineage>
        <taxon>Bacteria</taxon>
        <taxon>Bacillati</taxon>
        <taxon>Actinomycetota</taxon>
        <taxon>Actinomycetes</taxon>
        <taxon>Pseudonocardiales</taxon>
        <taxon>Pseudonocardiaceae</taxon>
        <taxon>Amycolatopsis</taxon>
    </lineage>
</organism>
<evidence type="ECO:0000256" key="4">
    <source>
        <dbReference type="SAM" id="MobiDB-lite"/>
    </source>
</evidence>
<dbReference type="InterPro" id="IPR005158">
    <property type="entry name" value="BTAD"/>
</dbReference>
<reference evidence="7" key="1">
    <citation type="journal article" date="2019" name="Int. J. Syst. Evol. Microbiol.">
        <title>The Global Catalogue of Microorganisms (GCM) 10K type strain sequencing project: providing services to taxonomists for standard genome sequencing and annotation.</title>
        <authorList>
            <consortium name="The Broad Institute Genomics Platform"/>
            <consortium name="The Broad Institute Genome Sequencing Center for Infectious Disease"/>
            <person name="Wu L."/>
            <person name="Ma J."/>
        </authorList>
    </citation>
    <scope>NUCLEOTIDE SEQUENCE [LARGE SCALE GENOMIC DNA]</scope>
    <source>
        <strain evidence="7">JCM 14545</strain>
    </source>
</reference>
<sequence>MRFGILGPTEIRSTTGEPVPPGGPGLRALLALLLLDAGRVVGHERILDGLYREPGQANALQSQVSRLRRIVPGLVEYHPAGYRIAADPDDVDAHRFTRLANDGNRALASDPALAARLLAEALGLWRGDALSDVLDAPFAADAAARFADLRLGAMEDLAEARLMAGETRGVVDALDPLVEGHPLRERSHALLMRALHGSGRQADALAVFDRIRRRLAVELGTDPSPELTDVHLAILRAAPSATAPPAPFTSFVGRDDDVQRVGKLLGESRLVTVTGPGGSGKTRLAVEVARQRDSCFADLSTVDESGVVHAVLAAVGARDSGLLPGRGAPEAETALVSALADGGPLLVLDNCEHVVDATARLAKLILTRCPRARLLTTSREALGITGESLHVLPPLPVPSPGAERAEALASPAVRLFVDRAAAVRPGFDPGERAIELVARICLLLDGLPLAIELAAARLRALPLDEVADRIGDRFRLLSQGDRTATPRHRTLHAVVEWSWRLLTDEERSLARRLTVFTDGATLGAAAAVCGTADVLPSLVMKSFVELRDGRYRMLETIRAFAAERLVEAGERDRLREAHARYFLELAETADPRLRASDQLIWLARLKAEHGNLHAAFRHAVTGADIATGFRFAGALSWYWWLSGRRDEGRHLTARLLGEGPLPGLAEEYLLCVVNADSDDPAAFRLAESILTEPGLRLRRPQALFLFRMAGNPGDEVPSGLLGDDAWPSALRELGTGHRALFRGRARAAETAFRRALDGFRSIGDRWGAANALDRLAELARWWGAHEEAAELTGEALAVLAELGAVRDTADLLCRRAYGVICAGGDLAAAHADYERAVELARTSGGSDTVARAQCGLGEIARLRGDVLAARHLFELALGGSDDTRARAKAGLSLLTEANPAG</sequence>
<evidence type="ECO:0000256" key="3">
    <source>
        <dbReference type="PROSITE-ProRule" id="PRU01091"/>
    </source>
</evidence>
<dbReference type="Proteomes" id="UP001501116">
    <property type="component" value="Unassembled WGS sequence"/>
</dbReference>
<dbReference type="Pfam" id="PF03704">
    <property type="entry name" value="BTAD"/>
    <property type="match status" value="1"/>
</dbReference>
<dbReference type="PROSITE" id="PS51755">
    <property type="entry name" value="OMPR_PHOB"/>
    <property type="match status" value="1"/>
</dbReference>
<feature type="domain" description="OmpR/PhoB-type" evidence="5">
    <location>
        <begin position="1"/>
        <end position="86"/>
    </location>
</feature>
<feature type="region of interest" description="Disordered" evidence="4">
    <location>
        <begin position="1"/>
        <end position="22"/>
    </location>
</feature>
<evidence type="ECO:0000259" key="5">
    <source>
        <dbReference type="PROSITE" id="PS51755"/>
    </source>
</evidence>
<evidence type="ECO:0000256" key="1">
    <source>
        <dbReference type="ARBA" id="ARBA00005820"/>
    </source>
</evidence>
<dbReference type="InterPro" id="IPR016032">
    <property type="entry name" value="Sig_transdc_resp-reg_C-effctor"/>
</dbReference>
<dbReference type="SMART" id="SM00862">
    <property type="entry name" value="Trans_reg_C"/>
    <property type="match status" value="1"/>
</dbReference>
<feature type="DNA-binding region" description="OmpR/PhoB-type" evidence="3">
    <location>
        <begin position="1"/>
        <end position="86"/>
    </location>
</feature>
<dbReference type="InterPro" id="IPR027417">
    <property type="entry name" value="P-loop_NTPase"/>
</dbReference>
<dbReference type="InterPro" id="IPR001867">
    <property type="entry name" value="OmpR/PhoB-type_DNA-bd"/>
</dbReference>
<dbReference type="EMBL" id="BAAANN010000021">
    <property type="protein sequence ID" value="GAA1971185.1"/>
    <property type="molecule type" value="Genomic_DNA"/>
</dbReference>
<dbReference type="PANTHER" id="PTHR47691:SF3">
    <property type="entry name" value="HTH-TYPE TRANSCRIPTIONAL REGULATOR RV0890C-RELATED"/>
    <property type="match status" value="1"/>
</dbReference>
<dbReference type="SUPFAM" id="SSF48452">
    <property type="entry name" value="TPR-like"/>
    <property type="match status" value="2"/>
</dbReference>
<dbReference type="Gene3D" id="1.10.10.10">
    <property type="entry name" value="Winged helix-like DNA-binding domain superfamily/Winged helix DNA-binding domain"/>
    <property type="match status" value="1"/>
</dbReference>